<gene>
    <name evidence="3" type="ORF">GOP47_0025154</name>
</gene>
<sequence length="930" mass="97576">MRRADPSPAAPDGDGPPLPAYADSDVGSSPRSVGGVAGGRTGYLTEEPPPVKWDDAAFTRVKLMCSYGGRILPRPHDNLLRYIGGESRIAVVSRSITFSELTTKLSRMFGSSVMIKYQLPNEDLDALISVTSDEDLENMMEEYDRLQSAGKSVASAARLRLFLFPSKLERSQTASLSEMMENNHSRERWFVDILNGLPVLSRVRSETSSIVSETPEYPSQGNNLDALEEWAAVASYGNSMPSAEQLMENKQGNSVSPTALFGSLLQQASPNEAASAPGSPSPLKPKPTTMGSSSSAPPAVISLLSAMADAASKGLPTPPTEVDGTIGSFSSKTRLGSGDSSGSIPEQRKHVDSEMLLTSDKSILSSSVGGVEQLLPAGLMDDDDLSQKYSAKGSFDEVSGSSETAFFDAGLHRVVSESSSKAFKGDLVSESTALMGQPIFDDELSPTHVLARNLNVLQLDEGASSPHVLSPSSTSSAQLVPPALAPQQPMPKFGVDEKSKHMAFPVSPHAGAGGHLGNEDKVMQQAVPVSALNGSPASKGDIDDGLSKQVSPSLAHYLPSLVVSQQLSSAASDEDILMPQIFGATTKDAETTRKVQVTTSATPPVTVQQQKLPTAAPVSSYLYQQSPTLGLEVPISTGTYTTQAPGIQFPFTSQIASPVVGMVTSPLPPIAVPGRPANTAGANRPAAGISRPQSPPGVASLHTQALAPQVRTTSPPPAPTMLMSNVSQLEAFKGHAPVSSNVAPAAVLAEGVRSNPYQQGEVVNIQRQASDPMHGQRLAAMTSQLGSQFNPANLNPPPAPGMPTRFRAVGLPLQQVVEGVPLQQAPLVGLSEKKGPTPMQRVGPSARPPSAPGGQYNYTSAIPLSPALGGAPRYTATPSNIMMGVPVSSPDTPSFAGANPFADNFQGISTYQDRLEVAPPTDQQQRRPIR</sequence>
<reference evidence="3" key="1">
    <citation type="submission" date="2021-01" db="EMBL/GenBank/DDBJ databases">
        <title>Adiantum capillus-veneris genome.</title>
        <authorList>
            <person name="Fang Y."/>
            <person name="Liao Q."/>
        </authorList>
    </citation>
    <scope>NUCLEOTIDE SEQUENCE</scope>
    <source>
        <strain evidence="3">H3</strain>
        <tissue evidence="3">Leaf</tissue>
    </source>
</reference>
<evidence type="ECO:0000259" key="2">
    <source>
        <dbReference type="PROSITE" id="PS51745"/>
    </source>
</evidence>
<evidence type="ECO:0000313" key="4">
    <source>
        <dbReference type="Proteomes" id="UP000886520"/>
    </source>
</evidence>
<proteinExistence type="predicted"/>
<evidence type="ECO:0000256" key="1">
    <source>
        <dbReference type="SAM" id="MobiDB-lite"/>
    </source>
</evidence>
<name>A0A9D4U5B2_ADICA</name>
<dbReference type="PANTHER" id="PTHR31066">
    <property type="entry name" value="OS05G0427100 PROTEIN-RELATED"/>
    <property type="match status" value="1"/>
</dbReference>
<dbReference type="InterPro" id="IPR000270">
    <property type="entry name" value="PB1_dom"/>
</dbReference>
<dbReference type="PROSITE" id="PS51745">
    <property type="entry name" value="PB1"/>
    <property type="match status" value="1"/>
</dbReference>
<comment type="caution">
    <text evidence="3">The sequence shown here is derived from an EMBL/GenBank/DDBJ whole genome shotgun (WGS) entry which is preliminary data.</text>
</comment>
<dbReference type="EMBL" id="JABFUD020000024">
    <property type="protein sequence ID" value="KAI5060734.1"/>
    <property type="molecule type" value="Genomic_DNA"/>
</dbReference>
<feature type="region of interest" description="Disordered" evidence="1">
    <location>
        <begin position="1"/>
        <end position="46"/>
    </location>
</feature>
<feature type="domain" description="PB1" evidence="2">
    <location>
        <begin position="60"/>
        <end position="166"/>
    </location>
</feature>
<protein>
    <recommendedName>
        <fullName evidence="2">PB1 domain-containing protein</fullName>
    </recommendedName>
</protein>
<organism evidence="3 4">
    <name type="scientific">Adiantum capillus-veneris</name>
    <name type="common">Maidenhair fern</name>
    <dbReference type="NCBI Taxonomy" id="13818"/>
    <lineage>
        <taxon>Eukaryota</taxon>
        <taxon>Viridiplantae</taxon>
        <taxon>Streptophyta</taxon>
        <taxon>Embryophyta</taxon>
        <taxon>Tracheophyta</taxon>
        <taxon>Polypodiopsida</taxon>
        <taxon>Polypodiidae</taxon>
        <taxon>Polypodiales</taxon>
        <taxon>Pteridineae</taxon>
        <taxon>Pteridaceae</taxon>
        <taxon>Vittarioideae</taxon>
        <taxon>Adiantum</taxon>
    </lineage>
</organism>
<dbReference type="Pfam" id="PF00564">
    <property type="entry name" value="PB1"/>
    <property type="match status" value="1"/>
</dbReference>
<dbReference type="CDD" id="cd06410">
    <property type="entry name" value="PB1_UP2"/>
    <property type="match status" value="1"/>
</dbReference>
<dbReference type="InterPro" id="IPR053793">
    <property type="entry name" value="PB1-like"/>
</dbReference>
<feature type="region of interest" description="Disordered" evidence="1">
    <location>
        <begin position="268"/>
        <end position="297"/>
    </location>
</feature>
<feature type="region of interest" description="Disordered" evidence="1">
    <location>
        <begin position="311"/>
        <end position="353"/>
    </location>
</feature>
<dbReference type="SUPFAM" id="SSF54277">
    <property type="entry name" value="CAD &amp; PB1 domains"/>
    <property type="match status" value="1"/>
</dbReference>
<feature type="region of interest" description="Disordered" evidence="1">
    <location>
        <begin position="831"/>
        <end position="850"/>
    </location>
</feature>
<dbReference type="OrthoDB" id="1938580at2759"/>
<dbReference type="Gene3D" id="3.10.20.90">
    <property type="entry name" value="Phosphatidylinositol 3-kinase Catalytic Subunit, Chain A, domain 1"/>
    <property type="match status" value="1"/>
</dbReference>
<dbReference type="InterPro" id="IPR053198">
    <property type="entry name" value="Gynoecium_Dev_Regulator"/>
</dbReference>
<evidence type="ECO:0000313" key="3">
    <source>
        <dbReference type="EMBL" id="KAI5060734.1"/>
    </source>
</evidence>
<keyword evidence="4" id="KW-1185">Reference proteome</keyword>
<feature type="compositionally biased region" description="Polar residues" evidence="1">
    <location>
        <begin position="327"/>
        <end position="344"/>
    </location>
</feature>
<dbReference type="Proteomes" id="UP000886520">
    <property type="component" value="Chromosome 24"/>
</dbReference>
<dbReference type="SMART" id="SM00666">
    <property type="entry name" value="PB1"/>
    <property type="match status" value="1"/>
</dbReference>
<feature type="region of interest" description="Disordered" evidence="1">
    <location>
        <begin position="678"/>
        <end position="699"/>
    </location>
</feature>
<accession>A0A9D4U5B2</accession>
<dbReference type="AlphaFoldDB" id="A0A9D4U5B2"/>
<dbReference type="PANTHER" id="PTHR31066:SF85">
    <property type="entry name" value="OS02G0809100 PROTEIN"/>
    <property type="match status" value="1"/>
</dbReference>
<dbReference type="FunFam" id="3.10.20.90:FF:000058">
    <property type="entry name" value="Octicosapeptide/phox/Bem1p domain kinase superfamily protein"/>
    <property type="match status" value="1"/>
</dbReference>
<feature type="compositionally biased region" description="Low complexity" evidence="1">
    <location>
        <begin position="1"/>
        <end position="13"/>
    </location>
</feature>